<name>A0A1Q9DQP5_SYMMI</name>
<evidence type="ECO:0000313" key="2">
    <source>
        <dbReference type="EMBL" id="OLP97475.1"/>
    </source>
</evidence>
<dbReference type="Proteomes" id="UP000186817">
    <property type="component" value="Unassembled WGS sequence"/>
</dbReference>
<evidence type="ECO:0000313" key="3">
    <source>
        <dbReference type="Proteomes" id="UP000186817"/>
    </source>
</evidence>
<keyword evidence="3" id="KW-1185">Reference proteome</keyword>
<dbReference type="Gene3D" id="3.40.50.300">
    <property type="entry name" value="P-loop containing nucleotide triphosphate hydrolases"/>
    <property type="match status" value="1"/>
</dbReference>
<proteinExistence type="predicted"/>
<comment type="caution">
    <text evidence="2">The sequence shown here is derived from an EMBL/GenBank/DDBJ whole genome shotgun (WGS) entry which is preliminary data.</text>
</comment>
<dbReference type="EMBL" id="LSRX01000431">
    <property type="protein sequence ID" value="OLP97475.1"/>
    <property type="molecule type" value="Genomic_DNA"/>
</dbReference>
<protein>
    <recommendedName>
        <fullName evidence="4">ATP-dependent DNA helicase</fullName>
    </recommendedName>
</protein>
<dbReference type="SUPFAM" id="SSF52540">
    <property type="entry name" value="P-loop containing nucleoside triphosphate hydrolases"/>
    <property type="match status" value="1"/>
</dbReference>
<feature type="region of interest" description="Disordered" evidence="1">
    <location>
        <begin position="39"/>
        <end position="62"/>
    </location>
</feature>
<accession>A0A1Q9DQP5</accession>
<reference evidence="2 3" key="1">
    <citation type="submission" date="2016-02" db="EMBL/GenBank/DDBJ databases">
        <title>Genome analysis of coral dinoflagellate symbionts highlights evolutionary adaptations to a symbiotic lifestyle.</title>
        <authorList>
            <person name="Aranda M."/>
            <person name="Li Y."/>
            <person name="Liew Y.J."/>
            <person name="Baumgarten S."/>
            <person name="Simakov O."/>
            <person name="Wilson M."/>
            <person name="Piel J."/>
            <person name="Ashoor H."/>
            <person name="Bougouffa S."/>
            <person name="Bajic V.B."/>
            <person name="Ryu T."/>
            <person name="Ravasi T."/>
            <person name="Bayer T."/>
            <person name="Micklem G."/>
            <person name="Kim H."/>
            <person name="Bhak J."/>
            <person name="Lajeunesse T.C."/>
            <person name="Voolstra C.R."/>
        </authorList>
    </citation>
    <scope>NUCLEOTIDE SEQUENCE [LARGE SCALE GENOMIC DNA]</scope>
    <source>
        <strain evidence="2 3">CCMP2467</strain>
    </source>
</reference>
<dbReference type="InterPro" id="IPR027417">
    <property type="entry name" value="P-loop_NTPase"/>
</dbReference>
<organism evidence="2 3">
    <name type="scientific">Symbiodinium microadriaticum</name>
    <name type="common">Dinoflagellate</name>
    <name type="synonym">Zooxanthella microadriatica</name>
    <dbReference type="NCBI Taxonomy" id="2951"/>
    <lineage>
        <taxon>Eukaryota</taxon>
        <taxon>Sar</taxon>
        <taxon>Alveolata</taxon>
        <taxon>Dinophyceae</taxon>
        <taxon>Suessiales</taxon>
        <taxon>Symbiodiniaceae</taxon>
        <taxon>Symbiodinium</taxon>
    </lineage>
</organism>
<sequence>MHKHRLSYSSRNMVFARPLAKAPEQPVDVDAALDMSVSATSDPAPACGSQRKGARKSGRDRQTLCRGAPDLPCCYAADGSAEPGRGKHDGRCIFCNPTAMVQTLETEWGRGNVVRLLKRWRKCVCSSAPLQNVLASQEEALSWRQSVAAELDAAQSQQYRVKVEEDRAYVQRKFFAKRSPDQARKLPVAKSHVSGLAEADLRPRLQRHRPTKLLRPPNCKQHSWKVCALCGSVQPQHLKEADLREKAPTALAKCKNCSKPEAAQIWVPSVEEVPGPLRGLSRPMLLALRMLDIDCGPGPAWKADLRSEVWRHLVQLKTSFFGGHRGDGNKIRVNFVARLEFQVVAVVPPEGDPLRGYVLGGRAGRTRCYSPEVMDVLKCHQDVQARAVYLPPRRREMWLLMASQAFVMFFLGGTVQPIIAPHPGMPVMPEYVRRYEAAAWRGEMTLLEFLRKVNVKGAILNHIRRSHASARSELTLEEYALRYETFGEKVVAAEMVSMMNDKFFGQWLALHVPFRQLDDLLVPEIVDQVPDNVKYFACALYWAPDLWRRPPAIRADVELRAHREAFIEMVISMISAQDGFVQQHLDSKLVRPEHVPDTNPLMAYAEEEDSLQFTALGWNTTSTLALTKHPEFARSKMMRSMGPEIENETAASSCVELDTCHGAFLFHRALTESLALMTGYHLIVIDEAFQLVEEHFEGLHQMWLAAGRVPCLVLAGDEWQLPPPDRMQRSLAHHPEWKFVYKVELHHVWRQDNGDPLLGKLMLGVAITNPPRLLQHTDNDTTVITCTRRGAALLCLEVLRIQPAVPLLGRVLADYECNPVNYDETGKLLEQLPGPLDLPLYAGLRLRLTRNVDKPNDFVNGMSTVVLSFDHHKQAILVETETRQRLCVYPITTDEVLGGRLTYYPVKPGFADTPSTSTKVPSCVTSPSGRTGLDARPPAMWLCRVCEKTWTICWAGVSKRSTSFQLAEKMSLWYMSTLWCTKPVSVHAQRSEPCNKEVTAYWWPNNDQDLYNLPLPPPQGNQLEPMHCRGQLDMKSCSSDMARYMWHMPWPLSVLRHGEDMRCCAPAEIGNVADSCPQDFSPIRTGNECGGYDAGEIGCCPYEEVEGQKTDTMHCVMLFLPYTPEQELVLMQYQMEVGIFRCDSWALYSSQAIELAAGVVSRRVHSNLMCEVGGQFITALNLGIFLALYRQILLDQDFLSAEWLVKVDPDTVWAPTRLRHYLREHSWGIGGDGIYFNNCEEGLHGPIEVFSKNAFISVGRAAQHCKAAYDHQECSDNCTGVWEQTKYCNGPCIQWWGEDIWVDQCLTDFTNAKRVMVKTLLQEDHCKPQLANWRSCTDPHTVAFHPFKEPWEFKQCSMTMSAMTTT</sequence>
<evidence type="ECO:0008006" key="4">
    <source>
        <dbReference type="Google" id="ProtNLM"/>
    </source>
</evidence>
<dbReference type="OrthoDB" id="409556at2759"/>
<evidence type="ECO:0000256" key="1">
    <source>
        <dbReference type="SAM" id="MobiDB-lite"/>
    </source>
</evidence>
<gene>
    <name evidence="2" type="ORF">AK812_SmicGene20187</name>
</gene>